<keyword evidence="5" id="KW-0408">Iron</keyword>
<comment type="cofactor">
    <cofactor evidence="1">
        <name>[4Fe-4S] cluster</name>
        <dbReference type="ChEBI" id="CHEBI:49883"/>
    </cofactor>
</comment>
<accession>A0A4R1PS56</accession>
<dbReference type="AlphaFoldDB" id="A0A4R1PS56"/>
<dbReference type="Gene3D" id="3.20.20.70">
    <property type="entry name" value="Aldolase class I"/>
    <property type="match status" value="1"/>
</dbReference>
<dbReference type="SUPFAM" id="SSF102114">
    <property type="entry name" value="Radical SAM enzymes"/>
    <property type="match status" value="1"/>
</dbReference>
<dbReference type="GO" id="GO:0005506">
    <property type="term" value="F:iron ion binding"/>
    <property type="evidence" value="ECO:0007669"/>
    <property type="project" value="InterPro"/>
</dbReference>
<dbReference type="SMART" id="SM00876">
    <property type="entry name" value="BATS"/>
    <property type="match status" value="1"/>
</dbReference>
<dbReference type="NCBIfam" id="TIGR02351">
    <property type="entry name" value="thiH"/>
    <property type="match status" value="1"/>
</dbReference>
<dbReference type="InterPro" id="IPR010722">
    <property type="entry name" value="BATS_dom"/>
</dbReference>
<name>A0A4R1PS56_9FIRM</name>
<keyword evidence="3" id="KW-0949">S-adenosyl-L-methionine</keyword>
<dbReference type="GO" id="GO:0051539">
    <property type="term" value="F:4 iron, 4 sulfur cluster binding"/>
    <property type="evidence" value="ECO:0007669"/>
    <property type="project" value="UniProtKB-KW"/>
</dbReference>
<dbReference type="InterPro" id="IPR013785">
    <property type="entry name" value="Aldolase_TIM"/>
</dbReference>
<evidence type="ECO:0000256" key="4">
    <source>
        <dbReference type="ARBA" id="ARBA00022723"/>
    </source>
</evidence>
<dbReference type="GO" id="GO:0003824">
    <property type="term" value="F:catalytic activity"/>
    <property type="evidence" value="ECO:0007669"/>
    <property type="project" value="InterPro"/>
</dbReference>
<dbReference type="SFLD" id="SFLDG01081">
    <property type="entry name" value="cleavage_of_the_Ca-Cb_bond_in"/>
    <property type="match status" value="1"/>
</dbReference>
<reference evidence="8 9" key="1">
    <citation type="submission" date="2019-03" db="EMBL/GenBank/DDBJ databases">
        <title>Genomic Encyclopedia of Type Strains, Phase IV (KMG-IV): sequencing the most valuable type-strain genomes for metagenomic binning, comparative biology and taxonomic classification.</title>
        <authorList>
            <person name="Goeker M."/>
        </authorList>
    </citation>
    <scope>NUCLEOTIDE SEQUENCE [LARGE SCALE GENOMIC DNA]</scope>
    <source>
        <strain evidence="8 9">DSM 15969</strain>
    </source>
</reference>
<dbReference type="GO" id="GO:0009228">
    <property type="term" value="P:thiamine biosynthetic process"/>
    <property type="evidence" value="ECO:0007669"/>
    <property type="project" value="InterPro"/>
</dbReference>
<dbReference type="PANTHER" id="PTHR43583">
    <property type="entry name" value="2-IMINOACETATE SYNTHASE"/>
    <property type="match status" value="1"/>
</dbReference>
<dbReference type="InterPro" id="IPR058240">
    <property type="entry name" value="rSAM_sf"/>
</dbReference>
<evidence type="ECO:0000313" key="8">
    <source>
        <dbReference type="EMBL" id="TCL34512.1"/>
    </source>
</evidence>
<keyword evidence="4" id="KW-0479">Metal-binding</keyword>
<evidence type="ECO:0000259" key="7">
    <source>
        <dbReference type="SMART" id="SM00876"/>
    </source>
</evidence>
<evidence type="ECO:0000313" key="9">
    <source>
        <dbReference type="Proteomes" id="UP000295063"/>
    </source>
</evidence>
<dbReference type="SFLD" id="SFLDG01060">
    <property type="entry name" value="BATS_domain_containing"/>
    <property type="match status" value="1"/>
</dbReference>
<dbReference type="Pfam" id="PF06968">
    <property type="entry name" value="BATS"/>
    <property type="match status" value="1"/>
</dbReference>
<dbReference type="InterPro" id="IPR007197">
    <property type="entry name" value="rSAM"/>
</dbReference>
<sequence length="370" mass="41740">MKKNMSIHHVVEQYKDFDIQAYFAEITDRQITGAISKHEMTLLDYLTLLSPKAEAYLEEMAQKAHRLTINRFGRTILLYTPLYLANYCVNHCVYCGFHSGNKIARRKLSLEEVEAEAQIIAQTGLKHLIILTGESRLHSPVSYIKDCVAVLKKYFTSISIEIYPLEQAEYEELAKAGVDGVTIYQEVYDQAGYEQLHLAGPKRNYLYRLNAPERACRAGVRTVNIGALLGLADWRREAFLTGAHAAYLQQNFLDVEVSISPPRIRPHTGGFMPSAVVNDKNLVQYVLAYRLFMPASGITLSTREPAALRDHLLKLGITKMSAGSCTAVGGHMEHNSVSQFDISDGRNVTEMAAMLSRQGYQPVYKDWQLW</sequence>
<dbReference type="CDD" id="cd01335">
    <property type="entry name" value="Radical_SAM"/>
    <property type="match status" value="1"/>
</dbReference>
<feature type="domain" description="Biotin and thiamin synthesis-associated" evidence="7">
    <location>
        <begin position="260"/>
        <end position="362"/>
    </location>
</feature>
<keyword evidence="2" id="KW-0004">4Fe-4S</keyword>
<dbReference type="InterPro" id="IPR034428">
    <property type="entry name" value="ThiH/NoCL/HydG-like"/>
</dbReference>
<organism evidence="8 9">
    <name type="scientific">Anaerospora hongkongensis</name>
    <dbReference type="NCBI Taxonomy" id="244830"/>
    <lineage>
        <taxon>Bacteria</taxon>
        <taxon>Bacillati</taxon>
        <taxon>Bacillota</taxon>
        <taxon>Negativicutes</taxon>
        <taxon>Selenomonadales</taxon>
        <taxon>Sporomusaceae</taxon>
        <taxon>Anaerospora</taxon>
    </lineage>
</organism>
<dbReference type="Proteomes" id="UP000295063">
    <property type="component" value="Unassembled WGS sequence"/>
</dbReference>
<dbReference type="Pfam" id="PF04055">
    <property type="entry name" value="Radical_SAM"/>
    <property type="match status" value="1"/>
</dbReference>
<evidence type="ECO:0000256" key="5">
    <source>
        <dbReference type="ARBA" id="ARBA00023004"/>
    </source>
</evidence>
<evidence type="ECO:0000256" key="3">
    <source>
        <dbReference type="ARBA" id="ARBA00022691"/>
    </source>
</evidence>
<dbReference type="SFLD" id="SFLDS00029">
    <property type="entry name" value="Radical_SAM"/>
    <property type="match status" value="1"/>
</dbReference>
<evidence type="ECO:0000256" key="6">
    <source>
        <dbReference type="ARBA" id="ARBA00023014"/>
    </source>
</evidence>
<dbReference type="EMBL" id="SLUI01000015">
    <property type="protein sequence ID" value="TCL34512.1"/>
    <property type="molecule type" value="Genomic_DNA"/>
</dbReference>
<protein>
    <submittedName>
        <fullName evidence="8">2-iminoacetate synthase</fullName>
    </submittedName>
</protein>
<gene>
    <name evidence="8" type="ORF">EV210_11599</name>
</gene>
<proteinExistence type="predicted"/>
<evidence type="ECO:0000256" key="2">
    <source>
        <dbReference type="ARBA" id="ARBA00022485"/>
    </source>
</evidence>
<dbReference type="InterPro" id="IPR012726">
    <property type="entry name" value="ThiH"/>
</dbReference>
<dbReference type="PANTHER" id="PTHR43583:SF1">
    <property type="entry name" value="2-IMINOACETATE SYNTHASE"/>
    <property type="match status" value="1"/>
</dbReference>
<keyword evidence="9" id="KW-1185">Reference proteome</keyword>
<dbReference type="SFLD" id="SFLDF00301">
    <property type="entry name" value="2-iminoacetate_synthase_(ThiH)"/>
    <property type="match status" value="1"/>
</dbReference>
<evidence type="ECO:0000256" key="1">
    <source>
        <dbReference type="ARBA" id="ARBA00001966"/>
    </source>
</evidence>
<keyword evidence="6" id="KW-0411">Iron-sulfur</keyword>
<comment type="caution">
    <text evidence="8">The sequence shown here is derived from an EMBL/GenBank/DDBJ whole genome shotgun (WGS) entry which is preliminary data.</text>
</comment>